<comment type="subcellular location">
    <subcellularLocation>
        <location evidence="1">Membrane</location>
        <topology evidence="1">Multi-pass membrane protein</topology>
    </subcellularLocation>
</comment>
<dbReference type="Pfam" id="PF03169">
    <property type="entry name" value="OPT"/>
    <property type="match status" value="1"/>
</dbReference>
<feature type="transmembrane region" description="Helical" evidence="7">
    <location>
        <begin position="245"/>
        <end position="268"/>
    </location>
</feature>
<evidence type="ECO:0000256" key="7">
    <source>
        <dbReference type="SAM" id="Phobius"/>
    </source>
</evidence>
<reference evidence="8 9" key="1">
    <citation type="journal article" date="2016" name="Genome Announc.">
        <title>Draft Genome Sequences of Five Rapidly Growing Mycobacterium Species, M. thermoresistibile, M. fortuitum subsp. acetamidolyticum, M. canariasense, M. brisbanense, and M. novocastrense.</title>
        <authorList>
            <person name="Katahira K."/>
            <person name="Ogura Y."/>
            <person name="Gotoh Y."/>
            <person name="Hayashi T."/>
        </authorList>
    </citation>
    <scope>NUCLEOTIDE SEQUENCE [LARGE SCALE GENOMIC DNA]</scope>
    <source>
        <strain evidence="8 9">JCM6368</strain>
    </source>
</reference>
<feature type="transmembrane region" description="Helical" evidence="7">
    <location>
        <begin position="403"/>
        <end position="427"/>
    </location>
</feature>
<gene>
    <name evidence="8" type="ORF">RMCFA_0470</name>
</gene>
<accession>A0A117ID26</accession>
<evidence type="ECO:0000256" key="3">
    <source>
        <dbReference type="ARBA" id="ARBA00022692"/>
    </source>
</evidence>
<feature type="transmembrane region" description="Helical" evidence="7">
    <location>
        <begin position="76"/>
        <end position="94"/>
    </location>
</feature>
<feature type="region of interest" description="Disordered" evidence="6">
    <location>
        <begin position="1"/>
        <end position="33"/>
    </location>
</feature>
<evidence type="ECO:0000256" key="6">
    <source>
        <dbReference type="SAM" id="MobiDB-lite"/>
    </source>
</evidence>
<dbReference type="GO" id="GO:0016020">
    <property type="term" value="C:membrane"/>
    <property type="evidence" value="ECO:0007669"/>
    <property type="project" value="UniProtKB-SubCell"/>
</dbReference>
<feature type="transmembrane region" description="Helical" evidence="7">
    <location>
        <begin position="684"/>
        <end position="702"/>
    </location>
</feature>
<keyword evidence="5 7" id="KW-0472">Membrane</keyword>
<feature type="transmembrane region" description="Helical" evidence="7">
    <location>
        <begin position="470"/>
        <end position="488"/>
    </location>
</feature>
<feature type="transmembrane region" description="Helical" evidence="7">
    <location>
        <begin position="132"/>
        <end position="155"/>
    </location>
</feature>
<dbReference type="AlphaFoldDB" id="A0A117ID26"/>
<dbReference type="InterPro" id="IPR004814">
    <property type="entry name" value="Oligopep_transpt"/>
</dbReference>
<feature type="compositionally biased region" description="Low complexity" evidence="6">
    <location>
        <begin position="13"/>
        <end position="23"/>
    </location>
</feature>
<keyword evidence="4 7" id="KW-1133">Transmembrane helix</keyword>
<feature type="transmembrane region" description="Helical" evidence="7">
    <location>
        <begin position="161"/>
        <end position="180"/>
    </location>
</feature>
<feature type="transmembrane region" description="Helical" evidence="7">
    <location>
        <begin position="100"/>
        <end position="120"/>
    </location>
</feature>
<name>A0A117ID26_MYCFO</name>
<feature type="transmembrane region" description="Helical" evidence="7">
    <location>
        <begin position="320"/>
        <end position="337"/>
    </location>
</feature>
<feature type="transmembrane region" description="Helical" evidence="7">
    <location>
        <begin position="509"/>
        <end position="526"/>
    </location>
</feature>
<dbReference type="PANTHER" id="PTHR31645">
    <property type="entry name" value="OLIGOPEPTIDE TRANSPORTER YGL114W-RELATED"/>
    <property type="match status" value="1"/>
</dbReference>
<keyword evidence="2" id="KW-0813">Transport</keyword>
<sequence length="718" mass="74399">MIQRKSPGARKLSPPSAVASATPSRKDRPTAASIPRATVAQRLRLVSTSNREGAELAVESSAHPTTPPLRELTIRGILLGGAITLVFTAANVYLGLKVGLTFATAIPAAVISMAILRNFANHSIVENNIVQTVASAAGTLSAIIFVLPGLIMIGWWTGFPYWMTVAVCAVGGILGVMYSIPLRRALVTGSDLPYPEGVAAAEVLKVGDSTRGHEENRVGIRVIAFGALVSAGFGLLANLKVLANYVAAFFRVGAGGSMFGASLSLALIGVGHLIGMTVGIAMLVGLVISFGVLLPIRTIGTFGTGEPVADVIDGVFVHEVRFIGAGAIAVAAVWTLLKILRPIVKGITEAMASARERRDGQLVDITQRDIPFPLVVGVIVAMLIPIAALLWDFSRGTALQGSSVGIIVASLVFIFVIGLIIAAVCGYMAGLIGSSNSPISGVGILTVLIAALVIKVAFGRADSDQSTALVAFTLFVAAVTFGVATISNDNLQDLKTGQLVGATPWKQQVALVIGVLFGSAIIPPVLDLMQQAFGFLGAPGATDHALAAPQAALISSLAKGVFGGSLDWSLIGLGAAIGVGIVIVDEILTRTSRFSLPPLAVGMGMYLPMSLTLIIPLGSLLGWFYNKWADRTGGDVDRKKRLGVLLATGMIVGESLYGVVFAGFVAGTGSDDPFAIFPSNDGTFAEVVGVAGFAAVLLWLYMRTRKVSAREPAPVQST</sequence>
<feature type="transmembrane region" description="Helical" evidence="7">
    <location>
        <begin position="280"/>
        <end position="300"/>
    </location>
</feature>
<feature type="transmembrane region" description="Helical" evidence="7">
    <location>
        <begin position="439"/>
        <end position="458"/>
    </location>
</feature>
<evidence type="ECO:0000256" key="1">
    <source>
        <dbReference type="ARBA" id="ARBA00004141"/>
    </source>
</evidence>
<feature type="transmembrane region" description="Helical" evidence="7">
    <location>
        <begin position="370"/>
        <end position="391"/>
    </location>
</feature>
<feature type="transmembrane region" description="Helical" evidence="7">
    <location>
        <begin position="566"/>
        <end position="584"/>
    </location>
</feature>
<evidence type="ECO:0000313" key="9">
    <source>
        <dbReference type="Proteomes" id="UP000069705"/>
    </source>
</evidence>
<dbReference type="NCBIfam" id="TIGR00728">
    <property type="entry name" value="OPT_sfam"/>
    <property type="match status" value="1"/>
</dbReference>
<evidence type="ECO:0000256" key="5">
    <source>
        <dbReference type="ARBA" id="ARBA00023136"/>
    </source>
</evidence>
<evidence type="ECO:0000256" key="4">
    <source>
        <dbReference type="ARBA" id="ARBA00022989"/>
    </source>
</evidence>
<protein>
    <submittedName>
        <fullName evidence="8">Integral membrane protein</fullName>
    </submittedName>
</protein>
<comment type="caution">
    <text evidence="8">The sequence shown here is derived from an EMBL/GenBank/DDBJ whole genome shotgun (WGS) entry which is preliminary data.</text>
</comment>
<feature type="transmembrane region" description="Helical" evidence="7">
    <location>
        <begin position="644"/>
        <end position="664"/>
    </location>
</feature>
<dbReference type="InterPro" id="IPR045035">
    <property type="entry name" value="YSL-like"/>
</dbReference>
<proteinExistence type="predicted"/>
<evidence type="ECO:0000313" key="8">
    <source>
        <dbReference type="EMBL" id="GAT00356.1"/>
    </source>
</evidence>
<dbReference type="EMBL" id="BCSZ01000008">
    <property type="protein sequence ID" value="GAT00356.1"/>
    <property type="molecule type" value="Genomic_DNA"/>
</dbReference>
<dbReference type="PANTHER" id="PTHR31645:SF0">
    <property type="entry name" value="OLIGOPEPTIDE TRANSPORTER YGL114W-RELATED"/>
    <property type="match status" value="1"/>
</dbReference>
<evidence type="ECO:0000256" key="2">
    <source>
        <dbReference type="ARBA" id="ARBA00022448"/>
    </source>
</evidence>
<feature type="transmembrane region" description="Helical" evidence="7">
    <location>
        <begin position="218"/>
        <end position="239"/>
    </location>
</feature>
<dbReference type="Proteomes" id="UP000069705">
    <property type="component" value="Unassembled WGS sequence"/>
</dbReference>
<keyword evidence="3 7" id="KW-0812">Transmembrane</keyword>
<dbReference type="NCBIfam" id="TIGR00733">
    <property type="entry name" value="OPT family oligopeptide transporter"/>
    <property type="match status" value="1"/>
</dbReference>
<dbReference type="InterPro" id="IPR004813">
    <property type="entry name" value="OPT"/>
</dbReference>
<reference evidence="9" key="2">
    <citation type="submission" date="2016-02" db="EMBL/GenBank/DDBJ databases">
        <title>Draft genome sequence of five rapidly growing Mycobacterium species.</title>
        <authorList>
            <person name="Katahira K."/>
            <person name="Gotou Y."/>
            <person name="Iida K."/>
            <person name="Ogura Y."/>
            <person name="Hayashi T."/>
        </authorList>
    </citation>
    <scope>NUCLEOTIDE SEQUENCE [LARGE SCALE GENOMIC DNA]</scope>
    <source>
        <strain evidence="9">JCM6368</strain>
    </source>
</reference>
<dbReference type="GO" id="GO:0035673">
    <property type="term" value="F:oligopeptide transmembrane transporter activity"/>
    <property type="evidence" value="ECO:0007669"/>
    <property type="project" value="InterPro"/>
</dbReference>
<organism evidence="8 9">
    <name type="scientific">Mycolicibacterium fortuitum subsp. acetamidolyticum</name>
    <dbReference type="NCBI Taxonomy" id="144550"/>
    <lineage>
        <taxon>Bacteria</taxon>
        <taxon>Bacillati</taxon>
        <taxon>Actinomycetota</taxon>
        <taxon>Actinomycetes</taxon>
        <taxon>Mycobacteriales</taxon>
        <taxon>Mycobacteriaceae</taxon>
        <taxon>Mycolicibacterium</taxon>
    </lineage>
</organism>
<feature type="transmembrane region" description="Helical" evidence="7">
    <location>
        <begin position="604"/>
        <end position="624"/>
    </location>
</feature>